<keyword evidence="1" id="KW-0812">Transmembrane</keyword>
<keyword evidence="1" id="KW-0472">Membrane</keyword>
<reference evidence="3" key="1">
    <citation type="submission" date="2014-03" db="EMBL/GenBank/DDBJ databases">
        <authorList>
            <person name="Aksoy S."/>
            <person name="Warren W."/>
            <person name="Wilson R.K."/>
        </authorList>
    </citation>
    <scope>NUCLEOTIDE SEQUENCE [LARGE SCALE GENOMIC DNA]</scope>
    <source>
        <strain evidence="3">IAEA</strain>
    </source>
</reference>
<name>A0A1A9WVF8_9MUSC</name>
<feature type="transmembrane region" description="Helical" evidence="1">
    <location>
        <begin position="55"/>
        <end position="76"/>
    </location>
</feature>
<dbReference type="Proteomes" id="UP000091820">
    <property type="component" value="Unassembled WGS sequence"/>
</dbReference>
<keyword evidence="3" id="KW-1185">Reference proteome</keyword>
<reference evidence="2" key="2">
    <citation type="submission" date="2020-05" db="UniProtKB">
        <authorList>
            <consortium name="EnsemblMetazoa"/>
        </authorList>
    </citation>
    <scope>IDENTIFICATION</scope>
    <source>
        <strain evidence="2">IAEA</strain>
    </source>
</reference>
<dbReference type="AlphaFoldDB" id="A0A1A9WVF8"/>
<keyword evidence="1" id="KW-1133">Transmembrane helix</keyword>
<dbReference type="VEuPathDB" id="VectorBase:GBRI033919"/>
<sequence length="168" mass="18140">MVAVVVSKSNVNVLYKVENGDDVKCDVKLADDRVSLNLLDTFAHAAMPSSGTIRLLSSVATNAVAVVMFPWLLDVYHGSAIKLPVGSWIPLPILALLLLFTGWVAGWLADRLVGWLVLSFVRSFVAWLLGCLVTWLLGCDSDFMTQMFNDETACHALPGICACVDGGL</sequence>
<evidence type="ECO:0000256" key="1">
    <source>
        <dbReference type="SAM" id="Phobius"/>
    </source>
</evidence>
<evidence type="ECO:0000313" key="2">
    <source>
        <dbReference type="EnsemblMetazoa" id="GBRI033919-PA"/>
    </source>
</evidence>
<accession>A0A1A9WVF8</accession>
<feature type="transmembrane region" description="Helical" evidence="1">
    <location>
        <begin position="88"/>
        <end position="109"/>
    </location>
</feature>
<protein>
    <submittedName>
        <fullName evidence="2">Uncharacterized protein</fullName>
    </submittedName>
</protein>
<feature type="transmembrane region" description="Helical" evidence="1">
    <location>
        <begin position="115"/>
        <end position="137"/>
    </location>
</feature>
<proteinExistence type="predicted"/>
<organism evidence="2 3">
    <name type="scientific">Glossina brevipalpis</name>
    <dbReference type="NCBI Taxonomy" id="37001"/>
    <lineage>
        <taxon>Eukaryota</taxon>
        <taxon>Metazoa</taxon>
        <taxon>Ecdysozoa</taxon>
        <taxon>Arthropoda</taxon>
        <taxon>Hexapoda</taxon>
        <taxon>Insecta</taxon>
        <taxon>Pterygota</taxon>
        <taxon>Neoptera</taxon>
        <taxon>Endopterygota</taxon>
        <taxon>Diptera</taxon>
        <taxon>Brachycera</taxon>
        <taxon>Muscomorpha</taxon>
        <taxon>Hippoboscoidea</taxon>
        <taxon>Glossinidae</taxon>
        <taxon>Glossina</taxon>
    </lineage>
</organism>
<evidence type="ECO:0000313" key="3">
    <source>
        <dbReference type="Proteomes" id="UP000091820"/>
    </source>
</evidence>
<dbReference type="EnsemblMetazoa" id="GBRI033919-RA">
    <property type="protein sequence ID" value="GBRI033919-PA"/>
    <property type="gene ID" value="GBRI033919"/>
</dbReference>